<name>A0A1F7FL83_UNCRA</name>
<dbReference type="AlphaFoldDB" id="A0A1F7FL83"/>
<protein>
    <submittedName>
        <fullName evidence="1">Uncharacterized protein</fullName>
    </submittedName>
</protein>
<sequence length="238" mass="26432">MVRLLLICFYIAACGADLPYLKKRTYTYSIYVAGEQCGFSRFRIADTVAAKRTALAVTETVYVKNASMEVSSRTTVVYSLSGAPLYYSGKSRFTVAADSAMNGFYQVSIAFIDSGANVEVLKDGKPFRKMGVPLQHGPFHVIEGNHLGQFALAVFFTNDLLVSSVERQVFHVGSYKTISLELRMVRYAELKTNTRLVPCRRVDYFLGGKEAGTLWISEAGMLLRDEERNGGVVIDLED</sequence>
<proteinExistence type="predicted"/>
<dbReference type="Proteomes" id="UP000179243">
    <property type="component" value="Unassembled WGS sequence"/>
</dbReference>
<evidence type="ECO:0000313" key="1">
    <source>
        <dbReference type="EMBL" id="OGK07246.1"/>
    </source>
</evidence>
<evidence type="ECO:0000313" key="2">
    <source>
        <dbReference type="Proteomes" id="UP000179243"/>
    </source>
</evidence>
<gene>
    <name evidence="1" type="ORF">A2519_14050</name>
</gene>
<accession>A0A1F7FL83</accession>
<dbReference type="EMBL" id="MFYX01000011">
    <property type="protein sequence ID" value="OGK07246.1"/>
    <property type="molecule type" value="Genomic_DNA"/>
</dbReference>
<comment type="caution">
    <text evidence="1">The sequence shown here is derived from an EMBL/GenBank/DDBJ whole genome shotgun (WGS) entry which is preliminary data.</text>
</comment>
<reference evidence="1 2" key="1">
    <citation type="journal article" date="2016" name="Nat. Commun.">
        <title>Thousands of microbial genomes shed light on interconnected biogeochemical processes in an aquifer system.</title>
        <authorList>
            <person name="Anantharaman K."/>
            <person name="Brown C.T."/>
            <person name="Hug L.A."/>
            <person name="Sharon I."/>
            <person name="Castelle C.J."/>
            <person name="Probst A.J."/>
            <person name="Thomas B.C."/>
            <person name="Singh A."/>
            <person name="Wilkins M.J."/>
            <person name="Karaoz U."/>
            <person name="Brodie E.L."/>
            <person name="Williams K.H."/>
            <person name="Hubbard S.S."/>
            <person name="Banfield J.F."/>
        </authorList>
    </citation>
    <scope>NUCLEOTIDE SEQUENCE [LARGE SCALE GENOMIC DNA]</scope>
</reference>
<organism evidence="1 2">
    <name type="scientific">Candidatus Raymondbacteria bacterium RIFOXYD12_FULL_49_13</name>
    <dbReference type="NCBI Taxonomy" id="1817890"/>
    <lineage>
        <taxon>Bacteria</taxon>
        <taxon>Raymondiibacteriota</taxon>
    </lineage>
</organism>